<dbReference type="PROSITE" id="PS50075">
    <property type="entry name" value="CARRIER"/>
    <property type="match status" value="1"/>
</dbReference>
<reference evidence="2 3" key="1">
    <citation type="submission" date="2018-05" db="EMBL/GenBank/DDBJ databases">
        <title>Genomic Encyclopedia of Type Strains, Phase IV (KMG-IV): sequencing the most valuable type-strain genomes for metagenomic binning, comparative biology and taxonomic classification.</title>
        <authorList>
            <person name="Goeker M."/>
        </authorList>
    </citation>
    <scope>NUCLEOTIDE SEQUENCE [LARGE SCALE GENOMIC DNA]</scope>
    <source>
        <strain evidence="2 3">DSM 18773</strain>
    </source>
</reference>
<keyword evidence="3" id="KW-1185">Reference proteome</keyword>
<dbReference type="EMBL" id="QGGL01000013">
    <property type="protein sequence ID" value="PWK09641.1"/>
    <property type="molecule type" value="Genomic_DNA"/>
</dbReference>
<organism evidence="2 3">
    <name type="scientific">Tumebacillus permanentifrigoris</name>
    <dbReference type="NCBI Taxonomy" id="378543"/>
    <lineage>
        <taxon>Bacteria</taxon>
        <taxon>Bacillati</taxon>
        <taxon>Bacillota</taxon>
        <taxon>Bacilli</taxon>
        <taxon>Bacillales</taxon>
        <taxon>Alicyclobacillaceae</taxon>
        <taxon>Tumebacillus</taxon>
    </lineage>
</organism>
<name>A0A316D7T3_9BACL</name>
<dbReference type="Pfam" id="PF00550">
    <property type="entry name" value="PP-binding"/>
    <property type="match status" value="1"/>
</dbReference>
<evidence type="ECO:0000313" key="2">
    <source>
        <dbReference type="EMBL" id="PWK09641.1"/>
    </source>
</evidence>
<dbReference type="InterPro" id="IPR009081">
    <property type="entry name" value="PP-bd_ACP"/>
</dbReference>
<dbReference type="RefSeq" id="WP_109690149.1">
    <property type="nucleotide sequence ID" value="NZ_QGGL01000013.1"/>
</dbReference>
<proteinExistence type="predicted"/>
<gene>
    <name evidence="2" type="ORF">C7459_11375</name>
</gene>
<protein>
    <submittedName>
        <fullName evidence="2">Acyl carrier protein</fullName>
    </submittedName>
</protein>
<dbReference type="SUPFAM" id="SSF47336">
    <property type="entry name" value="ACP-like"/>
    <property type="match status" value="1"/>
</dbReference>
<dbReference type="InterPro" id="IPR036736">
    <property type="entry name" value="ACP-like_sf"/>
</dbReference>
<accession>A0A316D7T3</accession>
<evidence type="ECO:0000313" key="3">
    <source>
        <dbReference type="Proteomes" id="UP000245634"/>
    </source>
</evidence>
<dbReference type="OrthoDB" id="2621277at2"/>
<dbReference type="AlphaFoldDB" id="A0A316D7T3"/>
<evidence type="ECO:0000259" key="1">
    <source>
        <dbReference type="PROSITE" id="PS50075"/>
    </source>
</evidence>
<comment type="caution">
    <text evidence="2">The sequence shown here is derived from an EMBL/GenBank/DDBJ whole genome shotgun (WGS) entry which is preliminary data.</text>
</comment>
<sequence>MTTRDEITDQLRNYIRAEFEIEADDGEFTDDVHLFDYGYVDSLGAVKLMGYIEEAFGVEITNKDLMMHAMNTLNEIAAVVADKVAVAR</sequence>
<dbReference type="Proteomes" id="UP000245634">
    <property type="component" value="Unassembled WGS sequence"/>
</dbReference>
<dbReference type="Gene3D" id="1.10.1200.10">
    <property type="entry name" value="ACP-like"/>
    <property type="match status" value="1"/>
</dbReference>
<feature type="domain" description="Carrier" evidence="1">
    <location>
        <begin position="5"/>
        <end position="84"/>
    </location>
</feature>